<evidence type="ECO:0000256" key="4">
    <source>
        <dbReference type="ARBA" id="ARBA00022989"/>
    </source>
</evidence>
<dbReference type="AlphaFoldDB" id="A0A6A4JJW5"/>
<feature type="transmembrane region" description="Helical" evidence="7">
    <location>
        <begin position="73"/>
        <end position="94"/>
    </location>
</feature>
<keyword evidence="5 7" id="KW-0472">Membrane</keyword>
<evidence type="ECO:0000256" key="2">
    <source>
        <dbReference type="ARBA" id="ARBA00010663"/>
    </source>
</evidence>
<dbReference type="Gene3D" id="1.20.1070.10">
    <property type="entry name" value="Rhodopsin 7-helix transmembrane proteins"/>
    <property type="match status" value="1"/>
</dbReference>
<sequence length="425" mass="49328">MPHRRFSFFNLTTSTTYQIGKLKYERLASRKSSQSNKSCGYLKADYCLSEYKVSKEEIFNPKMNYVPADEENLCLLINLIVLVVSSVIIVFGLLGNAISTTIWSRPHLKSSSSIVLVALAICDSFVILCGLWYRTPLNYSAVQMYRRVPTENKLYINFLCNYYVQWSFLASKIVYFMAVTATHYLTAIMSLERYICICHPFWFSSRNSYNRTCKCVAMAVVFSVLVHVILFWDIRVVGRPYLTPEGEKVVLYQPELNRLLHRELYVQVGHTWMFILFDYVLPLLLVIILNTITFFKVKMISKKRRSITDSQKDEDKLARMILYVVVEFLVFTLLVVFVTMFRISPTPVGRHLQPGTLGRLVLVWQMQGFFNYLNSSVNFITYVSSWPPFRVTFVEMFRCRRNRIQSSSSPSNPNDLSPNVKMTSG</sequence>
<comment type="subcellular location">
    <subcellularLocation>
        <location evidence="1">Membrane</location>
    </subcellularLocation>
</comment>
<dbReference type="SUPFAM" id="SSF81321">
    <property type="entry name" value="Family A G protein-coupled receptor-like"/>
    <property type="match status" value="1"/>
</dbReference>
<feature type="transmembrane region" description="Helical" evidence="7">
    <location>
        <begin position="215"/>
        <end position="234"/>
    </location>
</feature>
<dbReference type="InterPro" id="IPR000276">
    <property type="entry name" value="GPCR_Rhodpsn"/>
</dbReference>
<feature type="transmembrane region" description="Helical" evidence="7">
    <location>
        <begin position="114"/>
        <end position="133"/>
    </location>
</feature>
<evidence type="ECO:0000256" key="3">
    <source>
        <dbReference type="ARBA" id="ARBA00022692"/>
    </source>
</evidence>
<dbReference type="InterPro" id="IPR017452">
    <property type="entry name" value="GPCR_Rhodpsn_7TM"/>
</dbReference>
<protein>
    <recommendedName>
        <fullName evidence="8">G-protein coupled receptors family 1 profile domain-containing protein</fullName>
    </recommendedName>
</protein>
<evidence type="ECO:0000256" key="7">
    <source>
        <dbReference type="SAM" id="Phobius"/>
    </source>
</evidence>
<dbReference type="PRINTS" id="PR00237">
    <property type="entry name" value="GPCRRHODOPSN"/>
</dbReference>
<feature type="region of interest" description="Disordered" evidence="6">
    <location>
        <begin position="404"/>
        <end position="425"/>
    </location>
</feature>
<dbReference type="GO" id="GO:0004930">
    <property type="term" value="F:G protein-coupled receptor activity"/>
    <property type="evidence" value="ECO:0007669"/>
    <property type="project" value="InterPro"/>
</dbReference>
<dbReference type="InterPro" id="IPR052954">
    <property type="entry name" value="GPCR-Ligand_Int"/>
</dbReference>
<keyword evidence="10" id="KW-1185">Reference proteome</keyword>
<dbReference type="PANTHER" id="PTHR46641">
    <property type="entry name" value="FMRFAMIDE RECEPTOR-RELATED"/>
    <property type="match status" value="1"/>
</dbReference>
<feature type="domain" description="G-protein coupled receptors family 1 profile" evidence="8">
    <location>
        <begin position="95"/>
        <end position="382"/>
    </location>
</feature>
<evidence type="ECO:0000256" key="5">
    <source>
        <dbReference type="ARBA" id="ARBA00023136"/>
    </source>
</evidence>
<feature type="transmembrane region" description="Helical" evidence="7">
    <location>
        <begin position="154"/>
        <end position="178"/>
    </location>
</feature>
<dbReference type="OrthoDB" id="10011262at2759"/>
<proteinExistence type="inferred from homology"/>
<reference evidence="9" key="1">
    <citation type="journal article" date="2021" name="Mol. Ecol. Resour.">
        <title>Apolygus lucorum genome provides insights into omnivorousness and mesophyll feeding.</title>
        <authorList>
            <person name="Liu Y."/>
            <person name="Liu H."/>
            <person name="Wang H."/>
            <person name="Huang T."/>
            <person name="Liu B."/>
            <person name="Yang B."/>
            <person name="Yin L."/>
            <person name="Li B."/>
            <person name="Zhang Y."/>
            <person name="Zhang S."/>
            <person name="Jiang F."/>
            <person name="Zhang X."/>
            <person name="Ren Y."/>
            <person name="Wang B."/>
            <person name="Wang S."/>
            <person name="Lu Y."/>
            <person name="Wu K."/>
            <person name="Fan W."/>
            <person name="Wang G."/>
        </authorList>
    </citation>
    <scope>NUCLEOTIDE SEQUENCE</scope>
    <source>
        <strain evidence="9">12Hb</strain>
    </source>
</reference>
<dbReference type="EMBL" id="WIXP02000009">
    <property type="protein sequence ID" value="KAF6204912.1"/>
    <property type="molecule type" value="Genomic_DNA"/>
</dbReference>
<feature type="transmembrane region" description="Helical" evidence="7">
    <location>
        <begin position="184"/>
        <end position="203"/>
    </location>
</feature>
<feature type="transmembrane region" description="Helical" evidence="7">
    <location>
        <begin position="320"/>
        <end position="341"/>
    </location>
</feature>
<comment type="similarity">
    <text evidence="2">Belongs to the G-protein coupled receptor 1 family.</text>
</comment>
<accession>A0A6A4JJW5</accession>
<evidence type="ECO:0000313" key="10">
    <source>
        <dbReference type="Proteomes" id="UP000466442"/>
    </source>
</evidence>
<name>A0A6A4JJW5_APOLU</name>
<feature type="transmembrane region" description="Helical" evidence="7">
    <location>
        <begin position="272"/>
        <end position="295"/>
    </location>
</feature>
<evidence type="ECO:0000256" key="1">
    <source>
        <dbReference type="ARBA" id="ARBA00004370"/>
    </source>
</evidence>
<keyword evidence="3 7" id="KW-0812">Transmembrane</keyword>
<comment type="caution">
    <text evidence="9">The sequence shown here is derived from an EMBL/GenBank/DDBJ whole genome shotgun (WGS) entry which is preliminary data.</text>
</comment>
<dbReference type="PANTHER" id="PTHR46641:SF18">
    <property type="entry name" value="G-PROTEIN COUPLED RECEPTORS FAMILY 1 PROFILE DOMAIN-CONTAINING PROTEIN"/>
    <property type="match status" value="1"/>
</dbReference>
<evidence type="ECO:0000259" key="8">
    <source>
        <dbReference type="PROSITE" id="PS50262"/>
    </source>
</evidence>
<evidence type="ECO:0000256" key="6">
    <source>
        <dbReference type="SAM" id="MobiDB-lite"/>
    </source>
</evidence>
<dbReference type="GO" id="GO:0016020">
    <property type="term" value="C:membrane"/>
    <property type="evidence" value="ECO:0007669"/>
    <property type="project" value="UniProtKB-SubCell"/>
</dbReference>
<dbReference type="Pfam" id="PF00001">
    <property type="entry name" value="7tm_1"/>
    <property type="match status" value="1"/>
</dbReference>
<feature type="compositionally biased region" description="Low complexity" evidence="6">
    <location>
        <begin position="406"/>
        <end position="419"/>
    </location>
</feature>
<gene>
    <name evidence="9" type="ORF">GE061_019077</name>
</gene>
<evidence type="ECO:0000313" key="9">
    <source>
        <dbReference type="EMBL" id="KAF6204912.1"/>
    </source>
</evidence>
<dbReference type="Proteomes" id="UP000466442">
    <property type="component" value="Linkage Group LG9"/>
</dbReference>
<keyword evidence="4 7" id="KW-1133">Transmembrane helix</keyword>
<dbReference type="PROSITE" id="PS50262">
    <property type="entry name" value="G_PROTEIN_RECEP_F1_2"/>
    <property type="match status" value="1"/>
</dbReference>
<organism evidence="9 10">
    <name type="scientific">Apolygus lucorum</name>
    <name type="common">Small green plant bug</name>
    <name type="synonym">Lygocoris lucorum</name>
    <dbReference type="NCBI Taxonomy" id="248454"/>
    <lineage>
        <taxon>Eukaryota</taxon>
        <taxon>Metazoa</taxon>
        <taxon>Ecdysozoa</taxon>
        <taxon>Arthropoda</taxon>
        <taxon>Hexapoda</taxon>
        <taxon>Insecta</taxon>
        <taxon>Pterygota</taxon>
        <taxon>Neoptera</taxon>
        <taxon>Paraneoptera</taxon>
        <taxon>Hemiptera</taxon>
        <taxon>Heteroptera</taxon>
        <taxon>Panheteroptera</taxon>
        <taxon>Cimicomorpha</taxon>
        <taxon>Miridae</taxon>
        <taxon>Mirini</taxon>
        <taxon>Apolygus</taxon>
    </lineage>
</organism>